<evidence type="ECO:0000259" key="1">
    <source>
        <dbReference type="SMART" id="SM01228"/>
    </source>
</evidence>
<comment type="caution">
    <text evidence="2">The sequence shown here is derived from an EMBL/GenBank/DDBJ whole genome shotgun (WGS) entry which is preliminary data.</text>
</comment>
<organism evidence="2">
    <name type="scientific">marine sediment metagenome</name>
    <dbReference type="NCBI Taxonomy" id="412755"/>
    <lineage>
        <taxon>unclassified sequences</taxon>
        <taxon>metagenomes</taxon>
        <taxon>ecological metagenomes</taxon>
    </lineage>
</organism>
<dbReference type="InterPro" id="IPR044920">
    <property type="entry name" value="MnmG_C_subdom_sf"/>
</dbReference>
<dbReference type="SMART" id="SM01228">
    <property type="entry name" value="GIDA_assoc_3"/>
    <property type="match status" value="1"/>
</dbReference>
<feature type="non-terminal residue" evidence="2">
    <location>
        <position position="1"/>
    </location>
</feature>
<feature type="domain" description="tRNA uridine 5-carboxymethylaminomethyl modification enzyme C-terminal subdomain" evidence="1">
    <location>
        <begin position="1"/>
        <end position="38"/>
    </location>
</feature>
<dbReference type="AlphaFoldDB" id="A0A0F9TJP7"/>
<dbReference type="Gene3D" id="1.10.150.570">
    <property type="entry name" value="GidA associated domain, C-terminal subdomain"/>
    <property type="match status" value="1"/>
</dbReference>
<gene>
    <name evidence="2" type="ORF">LCGC14_0384100</name>
</gene>
<accession>A0A0F9TJP7</accession>
<dbReference type="InterPro" id="IPR026904">
    <property type="entry name" value="MnmG_C"/>
</dbReference>
<protein>
    <recommendedName>
        <fullName evidence="1">tRNA uridine 5-carboxymethylaminomethyl modification enzyme C-terminal subdomain domain-containing protein</fullName>
    </recommendedName>
</protein>
<name>A0A0F9TJP7_9ZZZZ</name>
<proteinExistence type="predicted"/>
<reference evidence="2" key="1">
    <citation type="journal article" date="2015" name="Nature">
        <title>Complex archaea that bridge the gap between prokaryotes and eukaryotes.</title>
        <authorList>
            <person name="Spang A."/>
            <person name="Saw J.H."/>
            <person name="Jorgensen S.L."/>
            <person name="Zaremba-Niedzwiedzka K."/>
            <person name="Martijn J."/>
            <person name="Lind A.E."/>
            <person name="van Eijk R."/>
            <person name="Schleper C."/>
            <person name="Guy L."/>
            <person name="Ettema T.J."/>
        </authorList>
    </citation>
    <scope>NUCLEOTIDE SEQUENCE</scope>
</reference>
<dbReference type="Pfam" id="PF13932">
    <property type="entry name" value="SAM_GIDA_C"/>
    <property type="match status" value="1"/>
</dbReference>
<dbReference type="EMBL" id="LAZR01000315">
    <property type="protein sequence ID" value="KKN75132.1"/>
    <property type="molecule type" value="Genomic_DNA"/>
</dbReference>
<sequence length="49" mass="5299">EGLSNELTMKLQNALPTNLAQAARIDGMTPSALTLLLSHLKRGIKKRIA</sequence>
<evidence type="ECO:0000313" key="2">
    <source>
        <dbReference type="EMBL" id="KKN75132.1"/>
    </source>
</evidence>
<dbReference type="InterPro" id="IPR047001">
    <property type="entry name" value="MnmG_C_subdom"/>
</dbReference>